<organism evidence="2 3">
    <name type="scientific">Panicum virgatum</name>
    <name type="common">Blackwell switchgrass</name>
    <dbReference type="NCBI Taxonomy" id="38727"/>
    <lineage>
        <taxon>Eukaryota</taxon>
        <taxon>Viridiplantae</taxon>
        <taxon>Streptophyta</taxon>
        <taxon>Embryophyta</taxon>
        <taxon>Tracheophyta</taxon>
        <taxon>Spermatophyta</taxon>
        <taxon>Magnoliopsida</taxon>
        <taxon>Liliopsida</taxon>
        <taxon>Poales</taxon>
        <taxon>Poaceae</taxon>
        <taxon>PACMAD clade</taxon>
        <taxon>Panicoideae</taxon>
        <taxon>Panicodae</taxon>
        <taxon>Paniceae</taxon>
        <taxon>Panicinae</taxon>
        <taxon>Panicum</taxon>
        <taxon>Panicum sect. Hiantes</taxon>
    </lineage>
</organism>
<evidence type="ECO:0000313" key="2">
    <source>
        <dbReference type="EMBL" id="KAG2535250.1"/>
    </source>
</evidence>
<feature type="region of interest" description="Disordered" evidence="1">
    <location>
        <begin position="307"/>
        <end position="370"/>
    </location>
</feature>
<feature type="compositionally biased region" description="Polar residues" evidence="1">
    <location>
        <begin position="29"/>
        <end position="39"/>
    </location>
</feature>
<comment type="caution">
    <text evidence="2">The sequence shown here is derived from an EMBL/GenBank/DDBJ whole genome shotgun (WGS) entry which is preliminary data.</text>
</comment>
<evidence type="ECO:0000256" key="1">
    <source>
        <dbReference type="SAM" id="MobiDB-lite"/>
    </source>
</evidence>
<name>A0A8T0MDF5_PANVG</name>
<evidence type="ECO:0000313" key="3">
    <source>
        <dbReference type="Proteomes" id="UP000823388"/>
    </source>
</evidence>
<accession>A0A8T0MDF5</accession>
<protein>
    <submittedName>
        <fullName evidence="2">Uncharacterized protein</fullName>
    </submittedName>
</protein>
<keyword evidence="3" id="KW-1185">Reference proteome</keyword>
<feature type="compositionally biased region" description="Low complexity" evidence="1">
    <location>
        <begin position="154"/>
        <end position="170"/>
    </location>
</feature>
<feature type="compositionally biased region" description="Low complexity" evidence="1">
    <location>
        <begin position="309"/>
        <end position="344"/>
    </location>
</feature>
<sequence length="392" mass="40724">MHMQLRRHAASNLEPHASLIAGPRHNADPKSQPTNQTTDEPMDGERETDPPPPVAAAATGCTPTTSRGSSTASSCSSNSHPSAPASTGTPPSAVVPWAARAGDSCYYPGCRKDANCACEMCLASIDATRDLVRAPEAASARRFFAPPPAGAGGPRSSAATAAPGRGPSSPSRRRRRRCGPRPSPGGRRRPRPAGAGRGPPGVRMTRRSTRPRFLGSCSCSGWTRGSSRRPRRGGLGPSCRRRSWRGWGPTRDSRLAAWNTSSASWSAGSGSSSAARGSPIAARKTPSGDSSRMISMCSAGAARCTSPWPRRSASGGALSAPPASSRPRSQRGTSPSSPARSPSGPTGGCGRRCGRATAVPGPTGGRARRRCDWSQRRGCWSTRGARCLRARG</sequence>
<gene>
    <name evidence="2" type="ORF">PVAP13_9NG102873</name>
</gene>
<feature type="compositionally biased region" description="Low complexity" evidence="1">
    <location>
        <begin position="256"/>
        <end position="282"/>
    </location>
</feature>
<reference evidence="2" key="1">
    <citation type="submission" date="2020-05" db="EMBL/GenBank/DDBJ databases">
        <title>WGS assembly of Panicum virgatum.</title>
        <authorList>
            <person name="Lovell J.T."/>
            <person name="Jenkins J."/>
            <person name="Shu S."/>
            <person name="Juenger T.E."/>
            <person name="Schmutz J."/>
        </authorList>
    </citation>
    <scope>NUCLEOTIDE SEQUENCE</scope>
    <source>
        <strain evidence="2">AP13</strain>
    </source>
</reference>
<proteinExistence type="predicted"/>
<dbReference type="EMBL" id="CM029054">
    <property type="protein sequence ID" value="KAG2535250.1"/>
    <property type="molecule type" value="Genomic_DNA"/>
</dbReference>
<dbReference type="AlphaFoldDB" id="A0A8T0MDF5"/>
<feature type="region of interest" description="Disordered" evidence="1">
    <location>
        <begin position="143"/>
        <end position="293"/>
    </location>
</feature>
<feature type="compositionally biased region" description="Low complexity" evidence="1">
    <location>
        <begin position="55"/>
        <end position="92"/>
    </location>
</feature>
<feature type="region of interest" description="Disordered" evidence="1">
    <location>
        <begin position="1"/>
        <end position="95"/>
    </location>
</feature>
<dbReference type="Proteomes" id="UP000823388">
    <property type="component" value="Chromosome 9N"/>
</dbReference>